<accession>A0A290QBR0</accession>
<sequence>MLTTLRWLSAHTRFPASRLPDKAETLLLIATAAQHEENLIKANESGLFHIKSRDGAKEAALRAHAMRRSLVHFKCDNSAKV</sequence>
<organism evidence="1 2">
    <name type="scientific">Nibricoccus aquaticus</name>
    <dbReference type="NCBI Taxonomy" id="2576891"/>
    <lineage>
        <taxon>Bacteria</taxon>
        <taxon>Pseudomonadati</taxon>
        <taxon>Verrucomicrobiota</taxon>
        <taxon>Opitutia</taxon>
        <taxon>Opitutales</taxon>
        <taxon>Opitutaceae</taxon>
        <taxon>Nibricoccus</taxon>
    </lineage>
</organism>
<keyword evidence="2" id="KW-1185">Reference proteome</keyword>
<reference evidence="1 2" key="1">
    <citation type="submission" date="2017-09" db="EMBL/GenBank/DDBJ databases">
        <title>Complete genome sequence of Verrucomicrobial strain HZ-65, isolated from freshwater.</title>
        <authorList>
            <person name="Choi A."/>
        </authorList>
    </citation>
    <scope>NUCLEOTIDE SEQUENCE [LARGE SCALE GENOMIC DNA]</scope>
    <source>
        <strain evidence="1 2">HZ-65</strain>
    </source>
</reference>
<proteinExistence type="predicted"/>
<dbReference type="EMBL" id="CP023344">
    <property type="protein sequence ID" value="ATC66109.1"/>
    <property type="molecule type" value="Genomic_DNA"/>
</dbReference>
<dbReference type="Proteomes" id="UP000217265">
    <property type="component" value="Chromosome"/>
</dbReference>
<gene>
    <name evidence="1" type="ORF">CMV30_11475</name>
</gene>
<name>A0A290QBR0_9BACT</name>
<dbReference type="KEGG" id="vbh:CMV30_11475"/>
<dbReference type="AlphaFoldDB" id="A0A290QBR0"/>
<evidence type="ECO:0000313" key="2">
    <source>
        <dbReference type="Proteomes" id="UP000217265"/>
    </source>
</evidence>
<evidence type="ECO:0000313" key="1">
    <source>
        <dbReference type="EMBL" id="ATC66109.1"/>
    </source>
</evidence>
<protein>
    <submittedName>
        <fullName evidence="1">Uncharacterized protein</fullName>
    </submittedName>
</protein>
<dbReference type="OrthoDB" id="199574at2"/>